<dbReference type="SMART" id="SM00271">
    <property type="entry name" value="DnaJ"/>
    <property type="match status" value="1"/>
</dbReference>
<keyword evidence="9" id="KW-1185">Reference proteome</keyword>
<dbReference type="RefSeq" id="WP_284153306.1">
    <property type="nucleotide sequence ID" value="NZ_AP025516.1"/>
</dbReference>
<evidence type="ECO:0000256" key="4">
    <source>
        <dbReference type="ARBA" id="ARBA00023136"/>
    </source>
</evidence>
<evidence type="ECO:0000256" key="1">
    <source>
        <dbReference type="ARBA" id="ARBA00004167"/>
    </source>
</evidence>
<evidence type="ECO:0000313" key="8">
    <source>
        <dbReference type="EMBL" id="BDD86211.1"/>
    </source>
</evidence>
<evidence type="ECO:0000259" key="7">
    <source>
        <dbReference type="PROSITE" id="PS50076"/>
    </source>
</evidence>
<accession>A0ABM7W5L8</accession>
<dbReference type="PANTHER" id="PTHR12763:SF28">
    <property type="entry name" value="GEO10507P1-RELATED"/>
    <property type="match status" value="1"/>
</dbReference>
<dbReference type="PROSITE" id="PS50076">
    <property type="entry name" value="DNAJ_2"/>
    <property type="match status" value="1"/>
</dbReference>
<feature type="domain" description="J" evidence="7">
    <location>
        <begin position="179"/>
        <end position="229"/>
    </location>
</feature>
<dbReference type="Proteomes" id="UP000830055">
    <property type="component" value="Chromosome"/>
</dbReference>
<evidence type="ECO:0000256" key="3">
    <source>
        <dbReference type="ARBA" id="ARBA00022989"/>
    </source>
</evidence>
<comment type="similarity">
    <text evidence="5">Belongs to the TIM14 family.</text>
</comment>
<dbReference type="EMBL" id="AP025516">
    <property type="protein sequence ID" value="BDD86211.1"/>
    <property type="molecule type" value="Genomic_DNA"/>
</dbReference>
<sequence length="229" mass="25041">MIIFVSLILAVAILVVVQLLLRTPAEKSAALITGNWPLLMVAIGVLLTLLGRGGIGVPLSLLALSWWQRKRYVGRATGGRGRGQKSKVRTTVLEMELDHDTGAMDGWVLAGMFEGARLSRLDREDLLKLYRENASDGESIALLEAYLDRCFNDWREQAGTREGSGPDDATGSAPMTRDEAYQILGLEPGASEEEIHQAWRRLMKKVHPDSGGSAFLAAKINAARETLLD</sequence>
<keyword evidence="2 6" id="KW-0812">Transmembrane</keyword>
<proteinExistence type="inferred from homology"/>
<dbReference type="InterPro" id="IPR036869">
    <property type="entry name" value="J_dom_sf"/>
</dbReference>
<dbReference type="CDD" id="cd06257">
    <property type="entry name" value="DnaJ"/>
    <property type="match status" value="1"/>
</dbReference>
<evidence type="ECO:0000313" key="9">
    <source>
        <dbReference type="Proteomes" id="UP000830055"/>
    </source>
</evidence>
<dbReference type="Gene3D" id="1.10.287.110">
    <property type="entry name" value="DnaJ domain"/>
    <property type="match status" value="1"/>
</dbReference>
<keyword evidence="4 6" id="KW-0472">Membrane</keyword>
<protein>
    <submittedName>
        <fullName evidence="8">Molecular chaperone DnaJ</fullName>
    </submittedName>
</protein>
<dbReference type="SUPFAM" id="SSF46565">
    <property type="entry name" value="Chaperone J-domain"/>
    <property type="match status" value="1"/>
</dbReference>
<evidence type="ECO:0000256" key="6">
    <source>
        <dbReference type="SAM" id="Phobius"/>
    </source>
</evidence>
<organism evidence="8 9">
    <name type="scientific">Desulfofustis limnaeus</name>
    <dbReference type="NCBI Taxonomy" id="2740163"/>
    <lineage>
        <taxon>Bacteria</taxon>
        <taxon>Pseudomonadati</taxon>
        <taxon>Thermodesulfobacteriota</taxon>
        <taxon>Desulfobulbia</taxon>
        <taxon>Desulfobulbales</taxon>
        <taxon>Desulfocapsaceae</taxon>
        <taxon>Desulfofustis</taxon>
    </lineage>
</organism>
<name>A0ABM7W5L8_9BACT</name>
<dbReference type="Pfam" id="PF00226">
    <property type="entry name" value="DnaJ"/>
    <property type="match status" value="1"/>
</dbReference>
<reference evidence="8 9" key="1">
    <citation type="submission" date="2022-01" db="EMBL/GenBank/DDBJ databases">
        <title>Desulfofustis limnae sp. nov., a novel mesophilic sulfate-reducing bacterium isolated from marsh soil.</title>
        <authorList>
            <person name="Watanabe M."/>
            <person name="Takahashi A."/>
            <person name="Kojima H."/>
            <person name="Fukui M."/>
        </authorList>
    </citation>
    <scope>NUCLEOTIDE SEQUENCE [LARGE SCALE GENOMIC DNA]</scope>
    <source>
        <strain evidence="8 9">PPLL</strain>
    </source>
</reference>
<evidence type="ECO:0000256" key="2">
    <source>
        <dbReference type="ARBA" id="ARBA00022692"/>
    </source>
</evidence>
<evidence type="ECO:0000256" key="5">
    <source>
        <dbReference type="ARBA" id="ARBA00038105"/>
    </source>
</evidence>
<dbReference type="PRINTS" id="PR00625">
    <property type="entry name" value="JDOMAIN"/>
</dbReference>
<dbReference type="PANTHER" id="PTHR12763">
    <property type="match status" value="1"/>
</dbReference>
<dbReference type="InterPro" id="IPR001623">
    <property type="entry name" value="DnaJ_domain"/>
</dbReference>
<keyword evidence="3 6" id="KW-1133">Transmembrane helix</keyword>
<feature type="transmembrane region" description="Helical" evidence="6">
    <location>
        <begin position="39"/>
        <end position="67"/>
    </location>
</feature>
<gene>
    <name evidence="8" type="ORF">DPPLL_05760</name>
</gene>
<comment type="subcellular location">
    <subcellularLocation>
        <location evidence="1">Membrane</location>
        <topology evidence="1">Single-pass membrane protein</topology>
    </subcellularLocation>
</comment>